<dbReference type="SUPFAM" id="SSF52047">
    <property type="entry name" value="RNI-like"/>
    <property type="match status" value="1"/>
</dbReference>
<dbReference type="InterPro" id="IPR032675">
    <property type="entry name" value="LRR_dom_sf"/>
</dbReference>
<gene>
    <name evidence="1" type="ORF">CONCODRAFT_10486</name>
</gene>
<feature type="non-terminal residue" evidence="1">
    <location>
        <position position="1"/>
    </location>
</feature>
<keyword evidence="2" id="KW-1185">Reference proteome</keyword>
<dbReference type="Gene3D" id="3.80.10.10">
    <property type="entry name" value="Ribonuclease Inhibitor"/>
    <property type="match status" value="1"/>
</dbReference>
<evidence type="ECO:0000313" key="2">
    <source>
        <dbReference type="Proteomes" id="UP000070444"/>
    </source>
</evidence>
<name>A0A137NXP1_CONC2</name>
<dbReference type="EMBL" id="KQ964636">
    <property type="protein sequence ID" value="KXN67438.1"/>
    <property type="molecule type" value="Genomic_DNA"/>
</dbReference>
<dbReference type="AlphaFoldDB" id="A0A137NXP1"/>
<evidence type="ECO:0000313" key="1">
    <source>
        <dbReference type="EMBL" id="KXN67438.1"/>
    </source>
</evidence>
<proteinExistence type="predicted"/>
<evidence type="ECO:0008006" key="3">
    <source>
        <dbReference type="Google" id="ProtNLM"/>
    </source>
</evidence>
<protein>
    <recommendedName>
        <fullName evidence="3">F-box domain-containing protein</fullName>
    </recommendedName>
</protein>
<sequence>LNTQLTDIRFPVEYLTTEYINILSDSNNINSIHIDVNDTDADFTKNQNLHQLESLNVLTITSPNNSRHVRVYDIISICPNVTKLDIGITTYTSEFFSKILRKLKLLKILKLKVQSIPFGSLDLNIFSNIETVKIDTNEYNIIHYTLPKPPMKFKSITFTLSQRNDESFNSMRQHYKSDPNWKITLSNSYMKFSSAYK</sequence>
<dbReference type="Proteomes" id="UP000070444">
    <property type="component" value="Unassembled WGS sequence"/>
</dbReference>
<accession>A0A137NXP1</accession>
<reference evidence="1 2" key="1">
    <citation type="journal article" date="2015" name="Genome Biol. Evol.">
        <title>Phylogenomic analyses indicate that early fungi evolved digesting cell walls of algal ancestors of land plants.</title>
        <authorList>
            <person name="Chang Y."/>
            <person name="Wang S."/>
            <person name="Sekimoto S."/>
            <person name="Aerts A.L."/>
            <person name="Choi C."/>
            <person name="Clum A."/>
            <person name="LaButti K.M."/>
            <person name="Lindquist E.A."/>
            <person name="Yee Ngan C."/>
            <person name="Ohm R.A."/>
            <person name="Salamov A.A."/>
            <person name="Grigoriev I.V."/>
            <person name="Spatafora J.W."/>
            <person name="Berbee M.L."/>
        </authorList>
    </citation>
    <scope>NUCLEOTIDE SEQUENCE [LARGE SCALE GENOMIC DNA]</scope>
    <source>
        <strain evidence="1 2">NRRL 28638</strain>
    </source>
</reference>
<organism evidence="1 2">
    <name type="scientific">Conidiobolus coronatus (strain ATCC 28846 / CBS 209.66 / NRRL 28638)</name>
    <name type="common">Delacroixia coronata</name>
    <dbReference type="NCBI Taxonomy" id="796925"/>
    <lineage>
        <taxon>Eukaryota</taxon>
        <taxon>Fungi</taxon>
        <taxon>Fungi incertae sedis</taxon>
        <taxon>Zoopagomycota</taxon>
        <taxon>Entomophthoromycotina</taxon>
        <taxon>Entomophthoromycetes</taxon>
        <taxon>Entomophthorales</taxon>
        <taxon>Ancylistaceae</taxon>
        <taxon>Conidiobolus</taxon>
    </lineage>
</organism>